<reference evidence="2" key="1">
    <citation type="submission" date="2020-05" db="EMBL/GenBank/DDBJ databases">
        <title>Mycena genomes resolve the evolution of fungal bioluminescence.</title>
        <authorList>
            <person name="Tsai I.J."/>
        </authorList>
    </citation>
    <scope>NUCLEOTIDE SEQUENCE</scope>
    <source>
        <strain evidence="2">CCC161011</strain>
    </source>
</reference>
<feature type="transmembrane region" description="Helical" evidence="1">
    <location>
        <begin position="38"/>
        <end position="57"/>
    </location>
</feature>
<name>A0A8H6YCM3_9AGAR</name>
<sequence length="127" mass="13926">MKKRRMSTRHQLHFCQVYKGLSLGNSQAIQKFPLSPEIPMQLIGAFAVLFVYVGLAVQAMPLNSDALISSRAPEVSDALISIREAEVDPALISTRQAEVDSAFISVRSAEAPHAFISLRETEVDDAL</sequence>
<keyword evidence="1" id="KW-1133">Transmembrane helix</keyword>
<keyword evidence="1" id="KW-0472">Membrane</keyword>
<dbReference type="OrthoDB" id="10463554at2759"/>
<dbReference type="EMBL" id="JACAZI010000007">
    <property type="protein sequence ID" value="KAF7356017.1"/>
    <property type="molecule type" value="Genomic_DNA"/>
</dbReference>
<accession>A0A8H6YCM3</accession>
<dbReference type="Proteomes" id="UP000620124">
    <property type="component" value="Unassembled WGS sequence"/>
</dbReference>
<keyword evidence="3" id="KW-1185">Reference proteome</keyword>
<evidence type="ECO:0000313" key="3">
    <source>
        <dbReference type="Proteomes" id="UP000620124"/>
    </source>
</evidence>
<dbReference type="AlphaFoldDB" id="A0A8H6YCM3"/>
<gene>
    <name evidence="2" type="ORF">MVEN_00931100</name>
</gene>
<comment type="caution">
    <text evidence="2">The sequence shown here is derived from an EMBL/GenBank/DDBJ whole genome shotgun (WGS) entry which is preliminary data.</text>
</comment>
<keyword evidence="1" id="KW-0812">Transmembrane</keyword>
<evidence type="ECO:0000256" key="1">
    <source>
        <dbReference type="SAM" id="Phobius"/>
    </source>
</evidence>
<evidence type="ECO:0000313" key="2">
    <source>
        <dbReference type="EMBL" id="KAF7356017.1"/>
    </source>
</evidence>
<proteinExistence type="predicted"/>
<organism evidence="2 3">
    <name type="scientific">Mycena venus</name>
    <dbReference type="NCBI Taxonomy" id="2733690"/>
    <lineage>
        <taxon>Eukaryota</taxon>
        <taxon>Fungi</taxon>
        <taxon>Dikarya</taxon>
        <taxon>Basidiomycota</taxon>
        <taxon>Agaricomycotina</taxon>
        <taxon>Agaricomycetes</taxon>
        <taxon>Agaricomycetidae</taxon>
        <taxon>Agaricales</taxon>
        <taxon>Marasmiineae</taxon>
        <taxon>Mycenaceae</taxon>
        <taxon>Mycena</taxon>
    </lineage>
</organism>
<protein>
    <submittedName>
        <fullName evidence="2">Uncharacterized protein</fullName>
    </submittedName>
</protein>